<reference evidence="4" key="2">
    <citation type="submission" date="2025-08" db="UniProtKB">
        <authorList>
            <consortium name="Ensembl"/>
        </authorList>
    </citation>
    <scope>IDENTIFICATION</scope>
</reference>
<evidence type="ECO:0000313" key="5">
    <source>
        <dbReference type="Proteomes" id="UP000694411"/>
    </source>
</evidence>
<name>A0A8D2E2H4_THEGE</name>
<proteinExistence type="predicted"/>
<reference evidence="4" key="3">
    <citation type="submission" date="2025-09" db="UniProtKB">
        <authorList>
            <consortium name="Ensembl"/>
        </authorList>
    </citation>
    <scope>IDENTIFICATION</scope>
</reference>
<organism evidence="4 5">
    <name type="scientific">Theropithecus gelada</name>
    <name type="common">Gelada baboon</name>
    <dbReference type="NCBI Taxonomy" id="9565"/>
    <lineage>
        <taxon>Eukaryota</taxon>
        <taxon>Metazoa</taxon>
        <taxon>Chordata</taxon>
        <taxon>Craniata</taxon>
        <taxon>Vertebrata</taxon>
        <taxon>Euteleostomi</taxon>
        <taxon>Mammalia</taxon>
        <taxon>Eutheria</taxon>
        <taxon>Euarchontoglires</taxon>
        <taxon>Primates</taxon>
        <taxon>Haplorrhini</taxon>
        <taxon>Catarrhini</taxon>
        <taxon>Cercopithecidae</taxon>
        <taxon>Cercopithecinae</taxon>
        <taxon>Theropithecus</taxon>
    </lineage>
</organism>
<keyword evidence="2" id="KW-0496">Mitochondrion</keyword>
<dbReference type="SUPFAM" id="SSF47694">
    <property type="entry name" value="Cytochrome c oxidase subunit h"/>
    <property type="match status" value="1"/>
</dbReference>
<dbReference type="GO" id="GO:0045277">
    <property type="term" value="C:respiratory chain complex IV"/>
    <property type="evidence" value="ECO:0007669"/>
    <property type="project" value="InterPro"/>
</dbReference>
<dbReference type="Ensembl" id="ENSTGET00000000707.1">
    <property type="protein sequence ID" value="ENSTGEP00000000531.1"/>
    <property type="gene ID" value="ENSTGEG00000000533.1"/>
</dbReference>
<accession>A0A8D2E2H4</accession>
<protein>
    <submittedName>
        <fullName evidence="4">Uncharacterized protein</fullName>
    </submittedName>
</protein>
<dbReference type="AlphaFoldDB" id="A0A8D2E2H4"/>
<dbReference type="PANTHER" id="PTHR11387">
    <property type="entry name" value="CYTOCHROME C OXIDASE SUBUNIT 6B"/>
    <property type="match status" value="1"/>
</dbReference>
<sequence>RLGTPSQKQTKNPYKTAPFDSSFPNQNQPRNCLQDYLDFHLCEKAMIAKRDNVSQHPIEREREREREREKEDRVTLCRPGWSEVV</sequence>
<evidence type="ECO:0000313" key="4">
    <source>
        <dbReference type="Ensembl" id="ENSTGEP00000000531.1"/>
    </source>
</evidence>
<feature type="region of interest" description="Disordered" evidence="3">
    <location>
        <begin position="1"/>
        <end position="27"/>
    </location>
</feature>
<evidence type="ECO:0000256" key="1">
    <source>
        <dbReference type="ARBA" id="ARBA00004173"/>
    </source>
</evidence>
<dbReference type="GO" id="GO:0005739">
    <property type="term" value="C:mitochondrion"/>
    <property type="evidence" value="ECO:0007669"/>
    <property type="project" value="UniProtKB-SubCell"/>
</dbReference>
<dbReference type="Proteomes" id="UP000694411">
    <property type="component" value="Chromosome 16"/>
</dbReference>
<dbReference type="Gene3D" id="1.10.10.140">
    <property type="entry name" value="Cytochrome c oxidase, subunit VIb"/>
    <property type="match status" value="1"/>
</dbReference>
<dbReference type="InterPro" id="IPR036549">
    <property type="entry name" value="CX6/COA6-like_sf"/>
</dbReference>
<evidence type="ECO:0000256" key="2">
    <source>
        <dbReference type="ARBA" id="ARBA00023128"/>
    </source>
</evidence>
<keyword evidence="5" id="KW-1185">Reference proteome</keyword>
<feature type="compositionally biased region" description="Polar residues" evidence="3">
    <location>
        <begin position="1"/>
        <end position="13"/>
    </location>
</feature>
<evidence type="ECO:0000256" key="3">
    <source>
        <dbReference type="SAM" id="MobiDB-lite"/>
    </source>
</evidence>
<dbReference type="InterPro" id="IPR003213">
    <property type="entry name" value="Cyt_c_oxidase_su6B"/>
</dbReference>
<comment type="subcellular location">
    <subcellularLocation>
        <location evidence="1">Mitochondrion</location>
    </subcellularLocation>
</comment>
<feature type="region of interest" description="Disordered" evidence="3">
    <location>
        <begin position="50"/>
        <end position="73"/>
    </location>
</feature>
<reference evidence="4" key="1">
    <citation type="submission" date="2018-05" db="EMBL/GenBank/DDBJ databases">
        <title>Whole genome of Theropithecus gelada.</title>
        <authorList>
            <person name="Chiou K.L."/>
            <person name="Snyder-Mackler N."/>
        </authorList>
    </citation>
    <scope>NUCLEOTIDE SEQUENCE [LARGE SCALE GENOMIC DNA]</scope>
</reference>